<evidence type="ECO:0000256" key="1">
    <source>
        <dbReference type="ARBA" id="ARBA00007606"/>
    </source>
</evidence>
<name>C8KIS6_9FABA</name>
<dbReference type="SUPFAM" id="SSF49899">
    <property type="entry name" value="Concanavalin A-like lectins/glucanases"/>
    <property type="match status" value="1"/>
</dbReference>
<feature type="signal peptide" evidence="3">
    <location>
        <begin position="1"/>
        <end position="25"/>
    </location>
</feature>
<accession>C8KIS6</accession>
<feature type="domain" description="Legume lectin" evidence="4">
    <location>
        <begin position="33"/>
        <end position="274"/>
    </location>
</feature>
<dbReference type="InterPro" id="IPR019825">
    <property type="entry name" value="Lectin_legB_Mn/Ca_BS"/>
</dbReference>
<comment type="similarity">
    <text evidence="1">Belongs to the leguminous lectin family.</text>
</comment>
<evidence type="ECO:0000256" key="3">
    <source>
        <dbReference type="SAM" id="SignalP"/>
    </source>
</evidence>
<keyword evidence="2" id="KW-0430">Lectin</keyword>
<dbReference type="InterPro" id="IPR001220">
    <property type="entry name" value="Legume_lectin_dom"/>
</dbReference>
<evidence type="ECO:0000256" key="2">
    <source>
        <dbReference type="ARBA" id="ARBA00022734"/>
    </source>
</evidence>
<dbReference type="InterPro" id="IPR050258">
    <property type="entry name" value="Leguminous_Lectin"/>
</dbReference>
<dbReference type="PANTHER" id="PTHR32401">
    <property type="entry name" value="CONCANAVALIN A-LIKE LECTIN FAMILY PROTEIN"/>
    <property type="match status" value="1"/>
</dbReference>
<evidence type="ECO:0000259" key="4">
    <source>
        <dbReference type="Pfam" id="PF00139"/>
    </source>
</evidence>
<dbReference type="AlphaFoldDB" id="C8KIS6"/>
<proteinExistence type="evidence at transcript level"/>
<gene>
    <name evidence="5" type="primary">lec</name>
</gene>
<keyword evidence="3" id="KW-0732">Signal</keyword>
<dbReference type="GO" id="GO:0030246">
    <property type="term" value="F:carbohydrate binding"/>
    <property type="evidence" value="ECO:0007669"/>
    <property type="project" value="UniProtKB-KW"/>
</dbReference>
<sequence>MAKPQHMSSILVIVVTFLFLLEANAAAKLPFFSFNLDRFFPNEPNLIFQGDAKASSTGVLEVTKTVNGVPVMGSIGRVLYSSPFHVWDSQTKTTASFVAHLTFVIASPPNVSPADGLAFFITPPNSPLPKDSGGGFLGLFGEGKVNDTSHQTVAVEFDTCYNMNWDPSGSRYHIGIDVNSIKSVATVPWVFRNGEVADAVITYFGDTNYLSVTLIYGESQEAYELGHFVDLKNAVPEWVSVGISATVGTSTPHNNIESNNVLSWSFHAFQHSDTENGMSARHAMLDFLHQHHPTAFPKQSSF</sequence>
<feature type="chain" id="PRO_5002989913" evidence="3">
    <location>
        <begin position="26"/>
        <end position="302"/>
    </location>
</feature>
<organism evidence="5">
    <name type="scientific">Apios americana</name>
    <dbReference type="NCBI Taxonomy" id="185702"/>
    <lineage>
        <taxon>Eukaryota</taxon>
        <taxon>Viridiplantae</taxon>
        <taxon>Streptophyta</taxon>
        <taxon>Embryophyta</taxon>
        <taxon>Tracheophyta</taxon>
        <taxon>Spermatophyta</taxon>
        <taxon>Magnoliopsida</taxon>
        <taxon>eudicotyledons</taxon>
        <taxon>Gunneridae</taxon>
        <taxon>Pentapetalae</taxon>
        <taxon>rosids</taxon>
        <taxon>fabids</taxon>
        <taxon>Fabales</taxon>
        <taxon>Fabaceae</taxon>
        <taxon>Papilionoideae</taxon>
        <taxon>50 kb inversion clade</taxon>
        <taxon>NPAAA clade</taxon>
        <taxon>indigoferoid/millettioid clade</taxon>
        <taxon>Phaseoleae</taxon>
        <taxon>Apios</taxon>
    </lineage>
</organism>
<evidence type="ECO:0000313" key="5">
    <source>
        <dbReference type="EMBL" id="BAI40364.1"/>
    </source>
</evidence>
<dbReference type="Pfam" id="PF00139">
    <property type="entry name" value="Lectin_legB"/>
    <property type="match status" value="1"/>
</dbReference>
<dbReference type="PROSITE" id="PS00307">
    <property type="entry name" value="LECTIN_LEGUME_BETA"/>
    <property type="match status" value="1"/>
</dbReference>
<protein>
    <submittedName>
        <fullName evidence="5">Lectin</fullName>
    </submittedName>
</protein>
<dbReference type="PANTHER" id="PTHR32401:SF45">
    <property type="entry name" value="LECTIN"/>
    <property type="match status" value="1"/>
</dbReference>
<reference evidence="5" key="1">
    <citation type="submission" date="2009-09" db="EMBL/GenBank/DDBJ databases">
        <title>Purification, characterization and cDNA cloning of a lectin from Apios americana Medikus tubers.</title>
        <authorList>
            <person name="Irie S."/>
            <person name="Kouzuma Y."/>
            <person name="Yamasaki R."/>
            <person name="Yonekura M."/>
        </authorList>
    </citation>
    <scope>NUCLEOTIDE SEQUENCE</scope>
</reference>
<dbReference type="Gene3D" id="2.60.120.200">
    <property type="match status" value="1"/>
</dbReference>
<dbReference type="InterPro" id="IPR013320">
    <property type="entry name" value="ConA-like_dom_sf"/>
</dbReference>
<dbReference type="EMBL" id="AB523400">
    <property type="protein sequence ID" value="BAI40364.1"/>
    <property type="molecule type" value="mRNA"/>
</dbReference>
<dbReference type="InterPro" id="IPR016363">
    <property type="entry name" value="L-lectin"/>
</dbReference>
<dbReference type="PIRSF" id="PIRSF002690">
    <property type="entry name" value="L-type_lectin_plant"/>
    <property type="match status" value="1"/>
</dbReference>
<dbReference type="CDD" id="cd06899">
    <property type="entry name" value="lectin_legume_LecRK_Arcelin_ConA"/>
    <property type="match status" value="1"/>
</dbReference>